<evidence type="ECO:0000259" key="3">
    <source>
        <dbReference type="Pfam" id="PF00931"/>
    </source>
</evidence>
<dbReference type="InterPro" id="IPR059179">
    <property type="entry name" value="MLKL-like_MCAfunc"/>
</dbReference>
<dbReference type="PANTHER" id="PTHR10098">
    <property type="entry name" value="RAPSYN-RELATED"/>
    <property type="match status" value="1"/>
</dbReference>
<dbReference type="AlphaFoldDB" id="A0A9P5YY09"/>
<dbReference type="Proteomes" id="UP000807469">
    <property type="component" value="Unassembled WGS sequence"/>
</dbReference>
<dbReference type="Gene3D" id="3.40.50.300">
    <property type="entry name" value="P-loop containing nucleotide triphosphate hydrolases"/>
    <property type="match status" value="1"/>
</dbReference>
<dbReference type="InterPro" id="IPR027417">
    <property type="entry name" value="P-loop_NTPase"/>
</dbReference>
<dbReference type="GO" id="GO:0007166">
    <property type="term" value="P:cell surface receptor signaling pathway"/>
    <property type="evidence" value="ECO:0007669"/>
    <property type="project" value="InterPro"/>
</dbReference>
<feature type="repeat" description="TPR" evidence="1">
    <location>
        <begin position="667"/>
        <end position="700"/>
    </location>
</feature>
<keyword evidence="2" id="KW-0175">Coiled coil</keyword>
<dbReference type="PROSITE" id="PS50005">
    <property type="entry name" value="TPR"/>
    <property type="match status" value="2"/>
</dbReference>
<comment type="caution">
    <text evidence="4">The sequence shown here is derived from an EMBL/GenBank/DDBJ whole genome shotgun (WGS) entry which is preliminary data.</text>
</comment>
<dbReference type="Pfam" id="PF00931">
    <property type="entry name" value="NB-ARC"/>
    <property type="match status" value="1"/>
</dbReference>
<organism evidence="4 5">
    <name type="scientific">Pholiota conissans</name>
    <dbReference type="NCBI Taxonomy" id="109636"/>
    <lineage>
        <taxon>Eukaryota</taxon>
        <taxon>Fungi</taxon>
        <taxon>Dikarya</taxon>
        <taxon>Basidiomycota</taxon>
        <taxon>Agaricomycotina</taxon>
        <taxon>Agaricomycetes</taxon>
        <taxon>Agaricomycetidae</taxon>
        <taxon>Agaricales</taxon>
        <taxon>Agaricineae</taxon>
        <taxon>Strophariaceae</taxon>
        <taxon>Pholiota</taxon>
    </lineage>
</organism>
<dbReference type="Pfam" id="PF13424">
    <property type="entry name" value="TPR_12"/>
    <property type="match status" value="1"/>
</dbReference>
<keyword evidence="1" id="KW-0802">TPR repeat</keyword>
<keyword evidence="5" id="KW-1185">Reference proteome</keyword>
<protein>
    <recommendedName>
        <fullName evidence="3">NB-ARC domain-containing protein</fullName>
    </recommendedName>
</protein>
<feature type="domain" description="NB-ARC" evidence="3">
    <location>
        <begin position="213"/>
        <end position="310"/>
    </location>
</feature>
<dbReference type="PANTHER" id="PTHR10098:SF108">
    <property type="entry name" value="TETRATRICOPEPTIDE REPEAT PROTEIN 28"/>
    <property type="match status" value="1"/>
</dbReference>
<dbReference type="Gene3D" id="1.25.40.10">
    <property type="entry name" value="Tetratricopeptide repeat domain"/>
    <property type="match status" value="1"/>
</dbReference>
<dbReference type="SMART" id="SM00028">
    <property type="entry name" value="TPR"/>
    <property type="match status" value="4"/>
</dbReference>
<dbReference type="SUPFAM" id="SSF52540">
    <property type="entry name" value="P-loop containing nucleoside triphosphate hydrolases"/>
    <property type="match status" value="1"/>
</dbReference>
<dbReference type="InterPro" id="IPR019734">
    <property type="entry name" value="TPR_rpt"/>
</dbReference>
<feature type="repeat" description="TPR" evidence="1">
    <location>
        <begin position="627"/>
        <end position="660"/>
    </location>
</feature>
<dbReference type="InterPro" id="IPR011990">
    <property type="entry name" value="TPR-like_helical_dom_sf"/>
</dbReference>
<sequence>MATELLTFTMTSDALRRTSKPSGRSQAFTNAVESSIQLTNTVLAIVKEVSEMLNGIPYVKSLSGVILQIIKIRDELKTNKKRCGEIIDKVLRMAKKIYEKLAEVARSNQRGRLAKLEQQLNEHEKALVDVYKALQKHQSRSKFNRLMNRGIDELNEHDRRLDELKTDLILDIIFQITMEQVSPTVSLAQPQTTTDTPDHILPPKPPFLVERRSQLEQALNILLRPEPTRIAILGGGGFGKTTLARTILHEPRVNERFQARYFLSCEGISDSDSLLVGLGTMLGLKEAPSSILASVRRILQKSATLICLDNFETPWEPFEARTKVEEVLEMIADIPNLSFIITLRGEQRPSKVAWSKPFLLPLSTLSLEGAKAIVVNIASDDAVDDFTVQLLEAVEGIPLAVTLLVNLLRDGEDSESLWVRWSEDSTQVIHVGDDRQSNLNRSIALSVNSSRMAKNPETRILLAALSLLPDGFPKGDALESLQKHLGISSIHTLLQTLRTVALVQVIGADISVRVQMLSPIRLFCHQFLAQEIAYILPKTVGYYINLLKMAEHQVDDSFHYQRISPEVRNIQSLLQRLFQDDIREVDPTELAEAIEILTTWSWYTGHYAKDTLQLALSKTTHIPILHAQCLYSIGDLYGWEADYDNAVECFQKAASLFQQEDQIRLQATALESLGEIYFQMNQLEKAEDAFKTSLDIYIAEEYDLGQANIHLNLGQLYLDKDQCQEAEERFTGALTDSRSYWSSKHYIRAM</sequence>
<name>A0A9P5YY09_9AGAR</name>
<evidence type="ECO:0000256" key="1">
    <source>
        <dbReference type="PROSITE-ProRule" id="PRU00339"/>
    </source>
</evidence>
<gene>
    <name evidence="4" type="ORF">BDN70DRAFT_995088</name>
</gene>
<evidence type="ECO:0000313" key="4">
    <source>
        <dbReference type="EMBL" id="KAF9477251.1"/>
    </source>
</evidence>
<dbReference type="GO" id="GO:0043531">
    <property type="term" value="F:ADP binding"/>
    <property type="evidence" value="ECO:0007669"/>
    <property type="project" value="InterPro"/>
</dbReference>
<evidence type="ECO:0000313" key="5">
    <source>
        <dbReference type="Proteomes" id="UP000807469"/>
    </source>
</evidence>
<dbReference type="PRINTS" id="PR00364">
    <property type="entry name" value="DISEASERSIST"/>
</dbReference>
<dbReference type="Gene3D" id="1.20.930.20">
    <property type="entry name" value="Adaptor protein Cbl, N-terminal domain"/>
    <property type="match status" value="1"/>
</dbReference>
<accession>A0A9P5YY09</accession>
<proteinExistence type="predicted"/>
<dbReference type="SUPFAM" id="SSF48452">
    <property type="entry name" value="TPR-like"/>
    <property type="match status" value="1"/>
</dbReference>
<dbReference type="CDD" id="cd21037">
    <property type="entry name" value="MLKL_NTD"/>
    <property type="match status" value="1"/>
</dbReference>
<feature type="coiled-coil region" evidence="2">
    <location>
        <begin position="106"/>
        <end position="167"/>
    </location>
</feature>
<evidence type="ECO:0000256" key="2">
    <source>
        <dbReference type="SAM" id="Coils"/>
    </source>
</evidence>
<reference evidence="4" key="1">
    <citation type="submission" date="2020-11" db="EMBL/GenBank/DDBJ databases">
        <authorList>
            <consortium name="DOE Joint Genome Institute"/>
            <person name="Ahrendt S."/>
            <person name="Riley R."/>
            <person name="Andreopoulos W."/>
            <person name="Labutti K."/>
            <person name="Pangilinan J."/>
            <person name="Ruiz-Duenas F.J."/>
            <person name="Barrasa J.M."/>
            <person name="Sanchez-Garcia M."/>
            <person name="Camarero S."/>
            <person name="Miyauchi S."/>
            <person name="Serrano A."/>
            <person name="Linde D."/>
            <person name="Babiker R."/>
            <person name="Drula E."/>
            <person name="Ayuso-Fernandez I."/>
            <person name="Pacheco R."/>
            <person name="Padilla G."/>
            <person name="Ferreira P."/>
            <person name="Barriuso J."/>
            <person name="Kellner H."/>
            <person name="Castanera R."/>
            <person name="Alfaro M."/>
            <person name="Ramirez L."/>
            <person name="Pisabarro A.G."/>
            <person name="Kuo A."/>
            <person name="Tritt A."/>
            <person name="Lipzen A."/>
            <person name="He G."/>
            <person name="Yan M."/>
            <person name="Ng V."/>
            <person name="Cullen D."/>
            <person name="Martin F."/>
            <person name="Rosso M.-N."/>
            <person name="Henrissat B."/>
            <person name="Hibbett D."/>
            <person name="Martinez A.T."/>
            <person name="Grigoriev I.V."/>
        </authorList>
    </citation>
    <scope>NUCLEOTIDE SEQUENCE</scope>
    <source>
        <strain evidence="4">CIRM-BRFM 674</strain>
    </source>
</reference>
<dbReference type="InterPro" id="IPR002182">
    <property type="entry name" value="NB-ARC"/>
</dbReference>
<dbReference type="OrthoDB" id="431454at2759"/>
<dbReference type="EMBL" id="MU155267">
    <property type="protein sequence ID" value="KAF9477251.1"/>
    <property type="molecule type" value="Genomic_DNA"/>
</dbReference>
<dbReference type="InterPro" id="IPR036537">
    <property type="entry name" value="Adaptor_Cbl_N_dom_sf"/>
</dbReference>